<sequence>MTRVNVGTVSMSFSVANTVTVQEHSISPKLFFAYAVYSPESATVVGVMRTHPNSTLVAFTTLLLQTSGLPFFIQRQVGCGPVTLHVSLIDLPAGTSACSMCCTWISLSFEVKLTSCDTLAVPAELTARHSYTPQSAGAGLWMHSWYTPFGSRLISSLSPSTMSSPSFCQLIVGFGRPCTFTSSTRSSARMSVITFSTHVVLISLWLFFAVQVYSPASLRVTPLITICPIAPLFISFTGPFAEQVIFTIAPFVVVTLCSCPAHASLFFESRITYDSDSYGSCTSSPPRAVRPPPASRSFASVLMRSSSRLRSSISSSVSSFRSALVMPGSRMYGTLSTKSTVWDIWHRPASFSAMHVYRPLSSGVGS</sequence>
<dbReference type="Proteomes" id="UP000075882">
    <property type="component" value="Unassembled WGS sequence"/>
</dbReference>
<organism evidence="2">
    <name type="scientific">Anopheles coluzzii</name>
    <name type="common">African malaria mosquito</name>
    <dbReference type="NCBI Taxonomy" id="1518534"/>
    <lineage>
        <taxon>Eukaryota</taxon>
        <taxon>Metazoa</taxon>
        <taxon>Ecdysozoa</taxon>
        <taxon>Arthropoda</taxon>
        <taxon>Hexapoda</taxon>
        <taxon>Insecta</taxon>
        <taxon>Pterygota</taxon>
        <taxon>Neoptera</taxon>
        <taxon>Endopterygota</taxon>
        <taxon>Diptera</taxon>
        <taxon>Nematocera</taxon>
        <taxon>Culicoidea</taxon>
        <taxon>Culicidae</taxon>
        <taxon>Anophelinae</taxon>
        <taxon>Anopheles</taxon>
    </lineage>
</organism>
<dbReference type="AlphaFoldDB" id="A0A8W7PAY9"/>
<feature type="transmembrane region" description="Helical" evidence="1">
    <location>
        <begin position="244"/>
        <end position="267"/>
    </location>
</feature>
<proteinExistence type="predicted"/>
<accession>A0A8W7PAY9</accession>
<dbReference type="EnsemblMetazoa" id="ACOM028669-RA">
    <property type="protein sequence ID" value="ACOM028669-PA.1"/>
    <property type="gene ID" value="ACOM028669"/>
</dbReference>
<feature type="transmembrane region" description="Helical" evidence="1">
    <location>
        <begin position="188"/>
        <end position="208"/>
    </location>
</feature>
<reference evidence="2" key="1">
    <citation type="submission" date="2022-08" db="UniProtKB">
        <authorList>
            <consortium name="EnsemblMetazoa"/>
        </authorList>
    </citation>
    <scope>IDENTIFICATION</scope>
</reference>
<keyword evidence="1" id="KW-0812">Transmembrane</keyword>
<protein>
    <recommendedName>
        <fullName evidence="3">Transmembrane protein</fullName>
    </recommendedName>
</protein>
<evidence type="ECO:0000256" key="1">
    <source>
        <dbReference type="SAM" id="Phobius"/>
    </source>
</evidence>
<keyword evidence="1" id="KW-1133">Transmembrane helix</keyword>
<keyword evidence="1" id="KW-0472">Membrane</keyword>
<evidence type="ECO:0000313" key="2">
    <source>
        <dbReference type="EnsemblMetazoa" id="ACOM028669-PA.1"/>
    </source>
</evidence>
<name>A0A8W7PAY9_ANOCL</name>
<evidence type="ECO:0008006" key="3">
    <source>
        <dbReference type="Google" id="ProtNLM"/>
    </source>
</evidence>